<reference evidence="5" key="1">
    <citation type="journal article" date="2012" name="Nat. Biotechnol.">
        <title>Reference genome sequence of the model plant Setaria.</title>
        <authorList>
            <person name="Bennetzen J.L."/>
            <person name="Schmutz J."/>
            <person name="Wang H."/>
            <person name="Percifield R."/>
            <person name="Hawkins J."/>
            <person name="Pontaroli A.C."/>
            <person name="Estep M."/>
            <person name="Feng L."/>
            <person name="Vaughn J.N."/>
            <person name="Grimwood J."/>
            <person name="Jenkins J."/>
            <person name="Barry K."/>
            <person name="Lindquist E."/>
            <person name="Hellsten U."/>
            <person name="Deshpande S."/>
            <person name="Wang X."/>
            <person name="Wu X."/>
            <person name="Mitros T."/>
            <person name="Triplett J."/>
            <person name="Yang X."/>
            <person name="Ye C.Y."/>
            <person name="Mauro-Herrera M."/>
            <person name="Wang L."/>
            <person name="Li P."/>
            <person name="Sharma M."/>
            <person name="Sharma R."/>
            <person name="Ronald P.C."/>
            <person name="Panaud O."/>
            <person name="Kellogg E.A."/>
            <person name="Brutnell T.P."/>
            <person name="Doust A.N."/>
            <person name="Tuskan G.A."/>
            <person name="Rokhsar D."/>
            <person name="Devos K.M."/>
        </authorList>
    </citation>
    <scope>NUCLEOTIDE SEQUENCE [LARGE SCALE GENOMIC DNA]</scope>
    <source>
        <strain evidence="5">cv. Yugu1</strain>
    </source>
</reference>
<evidence type="ECO:0000313" key="4">
    <source>
        <dbReference type="EnsemblPlants" id="KQL25237"/>
    </source>
</evidence>
<evidence type="ECO:0000256" key="1">
    <source>
        <dbReference type="ARBA" id="ARBA00022946"/>
    </source>
</evidence>
<feature type="domain" description="MORF/ORRM1/DAG-like MORF" evidence="3">
    <location>
        <begin position="75"/>
        <end position="171"/>
    </location>
</feature>
<dbReference type="OMA" id="DEIVDGC"/>
<dbReference type="Pfam" id="PF21864">
    <property type="entry name" value="MORF_dom"/>
    <property type="match status" value="1"/>
</dbReference>
<dbReference type="GO" id="GO:0016554">
    <property type="term" value="P:cytidine to uridine editing"/>
    <property type="evidence" value="ECO:0007669"/>
    <property type="project" value="InterPro"/>
</dbReference>
<proteinExistence type="predicted"/>
<keyword evidence="5" id="KW-1185">Reference proteome</keyword>
<evidence type="ECO:0000259" key="3">
    <source>
        <dbReference type="Pfam" id="PF21864"/>
    </source>
</evidence>
<organism evidence="4 5">
    <name type="scientific">Setaria italica</name>
    <name type="common">Foxtail millet</name>
    <name type="synonym">Panicum italicum</name>
    <dbReference type="NCBI Taxonomy" id="4555"/>
    <lineage>
        <taxon>Eukaryota</taxon>
        <taxon>Viridiplantae</taxon>
        <taxon>Streptophyta</taxon>
        <taxon>Embryophyta</taxon>
        <taxon>Tracheophyta</taxon>
        <taxon>Spermatophyta</taxon>
        <taxon>Magnoliopsida</taxon>
        <taxon>Liliopsida</taxon>
        <taxon>Poales</taxon>
        <taxon>Poaceae</taxon>
        <taxon>PACMAD clade</taxon>
        <taxon>Panicoideae</taxon>
        <taxon>Panicodae</taxon>
        <taxon>Paniceae</taxon>
        <taxon>Cenchrinae</taxon>
        <taxon>Setaria</taxon>
    </lineage>
</organism>
<dbReference type="AlphaFoldDB" id="K4A308"/>
<name>K4A308_SETIT</name>
<evidence type="ECO:0000313" key="5">
    <source>
        <dbReference type="Proteomes" id="UP000004995"/>
    </source>
</evidence>
<dbReference type="EMBL" id="AGNK02001188">
    <property type="status" value="NOT_ANNOTATED_CDS"/>
    <property type="molecule type" value="Genomic_DNA"/>
</dbReference>
<dbReference type="PANTHER" id="PTHR31346">
    <property type="entry name" value="MULTIPLE ORGANELLAR RNA EDITING FACTOR 2, CHLOROPLASTIC-RELATED-RELATED"/>
    <property type="match status" value="1"/>
</dbReference>
<dbReference type="Proteomes" id="UP000004995">
    <property type="component" value="Unassembled WGS sequence"/>
</dbReference>
<reference evidence="4" key="2">
    <citation type="submission" date="2018-08" db="UniProtKB">
        <authorList>
            <consortium name="EnsemblPlants"/>
        </authorList>
    </citation>
    <scope>IDENTIFICATION</scope>
    <source>
        <strain evidence="4">Yugu1</strain>
    </source>
</reference>
<dbReference type="STRING" id="4555.K4A308"/>
<dbReference type="GO" id="GO:0080156">
    <property type="term" value="P:mitochondrial mRNA modification"/>
    <property type="evidence" value="ECO:0000318"/>
    <property type="project" value="GO_Central"/>
</dbReference>
<dbReference type="PANTHER" id="PTHR31346:SF4">
    <property type="entry name" value="MULTIPLE ORGANELLAR RNA EDITING FACTOR 8, CHLOROPLASTIC_MITOCHONDRIAL"/>
    <property type="match status" value="1"/>
</dbReference>
<evidence type="ECO:0000256" key="2">
    <source>
        <dbReference type="SAM" id="MobiDB-lite"/>
    </source>
</evidence>
<dbReference type="InterPro" id="IPR054059">
    <property type="entry name" value="MORF/ORRM1/DAG-like_MORF"/>
</dbReference>
<accession>K4A308</accession>
<feature type="compositionally biased region" description="Polar residues" evidence="2">
    <location>
        <begin position="247"/>
        <end position="268"/>
    </location>
</feature>
<dbReference type="EnsemblPlants" id="KQL25237">
    <property type="protein sequence ID" value="KQL25237"/>
    <property type="gene ID" value="SETIT_033261mg"/>
</dbReference>
<dbReference type="InParanoid" id="K4A308"/>
<dbReference type="eggNOG" id="ENOG502QS63">
    <property type="taxonomic scope" value="Eukaryota"/>
</dbReference>
<feature type="region of interest" description="Disordered" evidence="2">
    <location>
        <begin position="195"/>
        <end position="268"/>
    </location>
</feature>
<feature type="region of interest" description="Disordered" evidence="2">
    <location>
        <begin position="280"/>
        <end position="304"/>
    </location>
</feature>
<dbReference type="GO" id="GO:0005739">
    <property type="term" value="C:mitochondrion"/>
    <property type="evidence" value="ECO:0000318"/>
    <property type="project" value="GO_Central"/>
</dbReference>
<dbReference type="InterPro" id="IPR039206">
    <property type="entry name" value="MORF/ORRM1/DAG-like"/>
</dbReference>
<protein>
    <recommendedName>
        <fullName evidence="3">MORF/ORRM1/DAG-like MORF domain-containing protein</fullName>
    </recommendedName>
</protein>
<keyword evidence="1" id="KW-0809">Transit peptide</keyword>
<sequence>MASASRALLLARLRPLPAYRVVRPLAAAGSLLPARPWLSPAVAPGTAPLSPKHPWKTNYGHRPPKETTVPDGCDFEHWLAVMEPPPGDRSNPDVPRDEIVDGCIATLAQVVGSVEKARKKIYSVSTRHYFAFGARISEELSYKLKGLPKVLLVLPDSYMDAENKDCGGEPFINGKAVPYDPKYHEEWMRNNNARVQRNHRPHNSDRKMRPPVQQTVEPHDVPPVVHHAKGNMPPPPAPLANNGDPPTTYQHHVQSPQACDTPGSGQNFQQCGALVHQVDDNQDRQDNPGGESQGYPNNHDDNLHTYQANAYNKSNNNGRQGGCSCYQNGSAAGQPPLHGANAPSHQGCYRGQAVHHHYNCHVHYHALLLLAKLFSFIEVQI</sequence>
<dbReference type="Gramene" id="KQL25237">
    <property type="protein sequence ID" value="KQL25237"/>
    <property type="gene ID" value="SETIT_033261mg"/>
</dbReference>
<dbReference type="HOGENOM" id="CLU_046201_0_0_1"/>